<dbReference type="CDD" id="cd05471">
    <property type="entry name" value="pepsin_like"/>
    <property type="match status" value="1"/>
</dbReference>
<reference evidence="4" key="1">
    <citation type="journal article" date="2011" name="Proc. Natl. Acad. Sci. U.S.A.">
        <title>Obligate biotrophy features unraveled by the genomic analysis of rust fungi.</title>
        <authorList>
            <person name="Duplessis S."/>
            <person name="Cuomo C.A."/>
            <person name="Lin Y.-C."/>
            <person name="Aerts A."/>
            <person name="Tisserant E."/>
            <person name="Veneault-Fourrey C."/>
            <person name="Joly D.L."/>
            <person name="Hacquard S."/>
            <person name="Amselem J."/>
            <person name="Cantarel B.L."/>
            <person name="Chiu R."/>
            <person name="Coutinho P.M."/>
            <person name="Feau N."/>
            <person name="Field M."/>
            <person name="Frey P."/>
            <person name="Gelhaye E."/>
            <person name="Goldberg J."/>
            <person name="Grabherr M.G."/>
            <person name="Kodira C.D."/>
            <person name="Kohler A."/>
            <person name="Kuees U."/>
            <person name="Lindquist E.A."/>
            <person name="Lucas S.M."/>
            <person name="Mago R."/>
            <person name="Mauceli E."/>
            <person name="Morin E."/>
            <person name="Murat C."/>
            <person name="Pangilinan J.L."/>
            <person name="Park R."/>
            <person name="Pearson M."/>
            <person name="Quesneville H."/>
            <person name="Rouhier N."/>
            <person name="Sakthikumar S."/>
            <person name="Salamov A.A."/>
            <person name="Schmutz J."/>
            <person name="Selles B."/>
            <person name="Shapiro H."/>
            <person name="Tanguay P."/>
            <person name="Tuskan G.A."/>
            <person name="Henrissat B."/>
            <person name="Van de Peer Y."/>
            <person name="Rouze P."/>
            <person name="Ellis J.G."/>
            <person name="Dodds P.N."/>
            <person name="Schein J.E."/>
            <person name="Zhong S."/>
            <person name="Hamelin R.C."/>
            <person name="Grigoriev I.V."/>
            <person name="Szabo L.J."/>
            <person name="Martin F."/>
        </authorList>
    </citation>
    <scope>NUCLEOTIDE SEQUENCE [LARGE SCALE GENOMIC DNA]</scope>
    <source>
        <strain evidence="4">98AG31 / pathotype 3-4-7</strain>
    </source>
</reference>
<feature type="domain" description="Peptidase A1" evidence="2">
    <location>
        <begin position="39"/>
        <end position="374"/>
    </location>
</feature>
<dbReference type="VEuPathDB" id="FungiDB:MELLADRAFT_104384"/>
<dbReference type="GO" id="GO:0006508">
    <property type="term" value="P:proteolysis"/>
    <property type="evidence" value="ECO:0007669"/>
    <property type="project" value="InterPro"/>
</dbReference>
<dbReference type="PROSITE" id="PS51767">
    <property type="entry name" value="PEPTIDASE_A1"/>
    <property type="match status" value="1"/>
</dbReference>
<dbReference type="MEROPS" id="A01.057"/>
<sequence>MLYIKIGCQVCFAAVVLVGHAIGARSKLSIPLTNTIDLYTMPMGVGEPPQFRDLALDTGSFVAWCGAVKPYVVTKSTVDLHINMRINYGVGFVRGSYVNDTITFESENGNERIEIPQVTIAKAATSVGIDGYDGVIGLNPAPKDDPSVVENRTLMTYMWNSGFLEKNMFSLSFKPTRSMTPEKNGVITFGGIEPSLFIGQLYWYNCQTNGHWWDWTVTISYGKTALSPGPIQGIFDTGFTLAPTLSDDLFSKYVASIPGAIWDHDDFVKNNPEWDVNPHLLKIPKTSISQMNDLCFTASDQRPWCLNPEAQLIPEGVLPDDSYRYSYITPVCEIYHVRRSKTCGLILTVNLVGMKGHERYYVVYDSENYRIGLAETAWTNMKF</sequence>
<dbReference type="KEGG" id="mlr:MELLADRAFT_104384"/>
<organism evidence="4">
    <name type="scientific">Melampsora larici-populina (strain 98AG31 / pathotype 3-4-7)</name>
    <name type="common">Poplar leaf rust fungus</name>
    <dbReference type="NCBI Taxonomy" id="747676"/>
    <lineage>
        <taxon>Eukaryota</taxon>
        <taxon>Fungi</taxon>
        <taxon>Dikarya</taxon>
        <taxon>Basidiomycota</taxon>
        <taxon>Pucciniomycotina</taxon>
        <taxon>Pucciniomycetes</taxon>
        <taxon>Pucciniales</taxon>
        <taxon>Melampsoraceae</taxon>
        <taxon>Melampsora</taxon>
    </lineage>
</organism>
<evidence type="ECO:0000256" key="1">
    <source>
        <dbReference type="ARBA" id="ARBA00007447"/>
    </source>
</evidence>
<evidence type="ECO:0000313" key="4">
    <source>
        <dbReference type="Proteomes" id="UP000001072"/>
    </source>
</evidence>
<dbReference type="eggNOG" id="KOG1339">
    <property type="taxonomic scope" value="Eukaryota"/>
</dbReference>
<keyword evidence="4" id="KW-1185">Reference proteome</keyword>
<evidence type="ECO:0000313" key="3">
    <source>
        <dbReference type="EMBL" id="EGG09096.1"/>
    </source>
</evidence>
<protein>
    <submittedName>
        <fullName evidence="3">Aspartic peptidase A1</fullName>
    </submittedName>
</protein>
<dbReference type="AlphaFoldDB" id="F4REI2"/>
<dbReference type="PANTHER" id="PTHR47966:SF74">
    <property type="entry name" value="AGR407CP"/>
    <property type="match status" value="1"/>
</dbReference>
<dbReference type="InParanoid" id="F4REI2"/>
<dbReference type="InterPro" id="IPR001461">
    <property type="entry name" value="Aspartic_peptidase_A1"/>
</dbReference>
<proteinExistence type="inferred from homology"/>
<dbReference type="Proteomes" id="UP000001072">
    <property type="component" value="Unassembled WGS sequence"/>
</dbReference>
<dbReference type="InterPro" id="IPR034164">
    <property type="entry name" value="Pepsin-like_dom"/>
</dbReference>
<gene>
    <name evidence="3" type="ORF">MELLADRAFT_104384</name>
</gene>
<dbReference type="HOGENOM" id="CLU_038846_0_0_1"/>
<dbReference type="Pfam" id="PF00026">
    <property type="entry name" value="Asp"/>
    <property type="match status" value="1"/>
</dbReference>
<dbReference type="GeneID" id="18922237"/>
<dbReference type="InterPro" id="IPR033121">
    <property type="entry name" value="PEPTIDASE_A1"/>
</dbReference>
<dbReference type="PRINTS" id="PR00792">
    <property type="entry name" value="PEPSIN"/>
</dbReference>
<dbReference type="Gene3D" id="2.40.70.10">
    <property type="entry name" value="Acid Proteases"/>
    <property type="match status" value="2"/>
</dbReference>
<name>F4REI2_MELLP</name>
<dbReference type="SUPFAM" id="SSF50630">
    <property type="entry name" value="Acid proteases"/>
    <property type="match status" value="1"/>
</dbReference>
<accession>F4REI2</accession>
<evidence type="ECO:0000259" key="2">
    <source>
        <dbReference type="PROSITE" id="PS51767"/>
    </source>
</evidence>
<dbReference type="RefSeq" id="XP_007407456.1">
    <property type="nucleotide sequence ID" value="XM_007407394.1"/>
</dbReference>
<dbReference type="GO" id="GO:0004190">
    <property type="term" value="F:aspartic-type endopeptidase activity"/>
    <property type="evidence" value="ECO:0007669"/>
    <property type="project" value="InterPro"/>
</dbReference>
<dbReference type="OrthoDB" id="660550at2759"/>
<dbReference type="PANTHER" id="PTHR47966">
    <property type="entry name" value="BETA-SITE APP-CLEAVING ENZYME, ISOFORM A-RELATED"/>
    <property type="match status" value="1"/>
</dbReference>
<comment type="similarity">
    <text evidence="1">Belongs to the peptidase A1 family.</text>
</comment>
<dbReference type="InterPro" id="IPR021109">
    <property type="entry name" value="Peptidase_aspartic_dom_sf"/>
</dbReference>
<dbReference type="EMBL" id="GL883098">
    <property type="protein sequence ID" value="EGG09096.1"/>
    <property type="molecule type" value="Genomic_DNA"/>
</dbReference>